<evidence type="ECO:0000313" key="2">
    <source>
        <dbReference type="EMBL" id="AGY58102.1"/>
    </source>
</evidence>
<dbReference type="HOGENOM" id="CLU_190611_0_0_3"/>
<dbReference type="EMBL" id="CP003587">
    <property type="protein sequence ID" value="AGY58102.1"/>
    <property type="molecule type" value="Genomic_DNA"/>
</dbReference>
<evidence type="ECO:0000313" key="3">
    <source>
        <dbReference type="Proteomes" id="UP000017396"/>
    </source>
</evidence>
<name>U5QGK8_GLOK1</name>
<accession>U5QGK8</accession>
<dbReference type="KEGG" id="glj:GKIL_1856"/>
<gene>
    <name evidence="2" type="ORF">GKIL_1856</name>
</gene>
<evidence type="ECO:0000256" key="1">
    <source>
        <dbReference type="SAM" id="Phobius"/>
    </source>
</evidence>
<dbReference type="Proteomes" id="UP000017396">
    <property type="component" value="Chromosome"/>
</dbReference>
<keyword evidence="1" id="KW-0472">Membrane</keyword>
<protein>
    <submittedName>
        <fullName evidence="2">Uncharacterized protein</fullName>
    </submittedName>
</protein>
<dbReference type="AlphaFoldDB" id="U5QGK8"/>
<feature type="transmembrane region" description="Helical" evidence="1">
    <location>
        <begin position="33"/>
        <end position="55"/>
    </location>
</feature>
<dbReference type="RefSeq" id="WP_023173227.1">
    <property type="nucleotide sequence ID" value="NC_022600.1"/>
</dbReference>
<keyword evidence="3" id="KW-1185">Reference proteome</keyword>
<keyword evidence="1" id="KW-1133">Transmembrane helix</keyword>
<sequence>MRSRNDDDGLPRGNPAWFDNLLEYEDRPLSKKLALGVAIGLVVTFLFFGATLLLYKPIGSKTAPPVATPAMPESH</sequence>
<dbReference type="OrthoDB" id="9903212at2"/>
<dbReference type="STRING" id="1183438.GKIL_1856"/>
<reference evidence="2 3" key="1">
    <citation type="journal article" date="2013" name="PLoS ONE">
        <title>Cultivation and Complete Genome Sequencing of Gloeobacter kilaueensis sp. nov., from a Lava Cave in Kilauea Caldera, Hawai'i.</title>
        <authorList>
            <person name="Saw J.H."/>
            <person name="Schatz M."/>
            <person name="Brown M.V."/>
            <person name="Kunkel D.D."/>
            <person name="Foster J.S."/>
            <person name="Shick H."/>
            <person name="Christensen S."/>
            <person name="Hou S."/>
            <person name="Wan X."/>
            <person name="Donachie S.P."/>
        </authorList>
    </citation>
    <scope>NUCLEOTIDE SEQUENCE [LARGE SCALE GENOMIC DNA]</scope>
    <source>
        <strain evidence="3">JS</strain>
    </source>
</reference>
<keyword evidence="1" id="KW-0812">Transmembrane</keyword>
<organism evidence="2 3">
    <name type="scientific">Gloeobacter kilaueensis (strain ATCC BAA-2537 / CCAP 1431/1 / ULC 316 / JS1)</name>
    <dbReference type="NCBI Taxonomy" id="1183438"/>
    <lineage>
        <taxon>Bacteria</taxon>
        <taxon>Bacillati</taxon>
        <taxon>Cyanobacteriota</taxon>
        <taxon>Cyanophyceae</taxon>
        <taxon>Gloeobacterales</taxon>
        <taxon>Gloeobacteraceae</taxon>
        <taxon>Gloeobacter</taxon>
    </lineage>
</organism>
<proteinExistence type="predicted"/>